<keyword evidence="4" id="KW-0378">Hydrolase</keyword>
<protein>
    <submittedName>
        <fullName evidence="9">CoA pyrophosphatase</fullName>
    </submittedName>
</protein>
<evidence type="ECO:0000256" key="4">
    <source>
        <dbReference type="ARBA" id="ARBA00022801"/>
    </source>
</evidence>
<dbReference type="SUPFAM" id="SSF55811">
    <property type="entry name" value="Nudix"/>
    <property type="match status" value="1"/>
</dbReference>
<keyword evidence="5" id="KW-0460">Magnesium</keyword>
<evidence type="ECO:0000259" key="8">
    <source>
        <dbReference type="PROSITE" id="PS51462"/>
    </source>
</evidence>
<evidence type="ECO:0000313" key="9">
    <source>
        <dbReference type="EMBL" id="GAA4977979.1"/>
    </source>
</evidence>
<evidence type="ECO:0000256" key="1">
    <source>
        <dbReference type="ARBA" id="ARBA00001936"/>
    </source>
</evidence>
<dbReference type="Proteomes" id="UP001500466">
    <property type="component" value="Unassembled WGS sequence"/>
</dbReference>
<dbReference type="EMBL" id="BAABHS010000019">
    <property type="protein sequence ID" value="GAA4977979.1"/>
    <property type="molecule type" value="Genomic_DNA"/>
</dbReference>
<sequence length="270" mass="28974">MTETSHRSAHTHGPDGPDRDDRTTPAGPAEPAFIPAEDLPGWLRPVAEAARTVRPEQLSRFLPPAEGGRQSAVLVLFGEGPPESGDGPDVLLLQRAKTLRSHAGQPAFPGGAIDPGDTGPVAAALREANEETGLDPSCVRVFGTLPPLYIPVSNFVVTPVLAWWREACPVAPVDPAEVARVVRVPIGDLADPRNRARLKHPSGHLGPAFLVDGMVVWGFTAGLLDRTLSLAGWERPWDHANEVELSEAEWRLARRGYDPYEETAADPADS</sequence>
<name>A0ABP9HTE7_9ACTN</name>
<comment type="cofactor">
    <cofactor evidence="1">
        <name>Mn(2+)</name>
        <dbReference type="ChEBI" id="CHEBI:29035"/>
    </cofactor>
</comment>
<reference evidence="10" key="1">
    <citation type="journal article" date="2019" name="Int. J. Syst. Evol. Microbiol.">
        <title>The Global Catalogue of Microorganisms (GCM) 10K type strain sequencing project: providing services to taxonomists for standard genome sequencing and annotation.</title>
        <authorList>
            <consortium name="The Broad Institute Genomics Platform"/>
            <consortium name="The Broad Institute Genome Sequencing Center for Infectious Disease"/>
            <person name="Wu L."/>
            <person name="Ma J."/>
        </authorList>
    </citation>
    <scope>NUCLEOTIDE SEQUENCE [LARGE SCALE GENOMIC DNA]</scope>
    <source>
        <strain evidence="10">JCM 17986</strain>
    </source>
</reference>
<proteinExistence type="predicted"/>
<evidence type="ECO:0000256" key="7">
    <source>
        <dbReference type="SAM" id="MobiDB-lite"/>
    </source>
</evidence>
<keyword evidence="6" id="KW-0464">Manganese</keyword>
<comment type="caution">
    <text evidence="9">The sequence shown here is derived from an EMBL/GenBank/DDBJ whole genome shotgun (WGS) entry which is preliminary data.</text>
</comment>
<gene>
    <name evidence="9" type="ORF">GCM10023205_52280</name>
</gene>
<evidence type="ECO:0000313" key="10">
    <source>
        <dbReference type="Proteomes" id="UP001500466"/>
    </source>
</evidence>
<feature type="compositionally biased region" description="Basic and acidic residues" evidence="7">
    <location>
        <begin position="1"/>
        <end position="23"/>
    </location>
</feature>
<evidence type="ECO:0000256" key="6">
    <source>
        <dbReference type="ARBA" id="ARBA00023211"/>
    </source>
</evidence>
<keyword evidence="10" id="KW-1185">Reference proteome</keyword>
<evidence type="ECO:0000256" key="5">
    <source>
        <dbReference type="ARBA" id="ARBA00022842"/>
    </source>
</evidence>
<dbReference type="Pfam" id="PF00293">
    <property type="entry name" value="NUDIX"/>
    <property type="match status" value="1"/>
</dbReference>
<dbReference type="PROSITE" id="PS51462">
    <property type="entry name" value="NUDIX"/>
    <property type="match status" value="1"/>
</dbReference>
<dbReference type="Gene3D" id="3.90.79.10">
    <property type="entry name" value="Nucleoside Triphosphate Pyrophosphohydrolase"/>
    <property type="match status" value="1"/>
</dbReference>
<feature type="domain" description="Nudix hydrolase" evidence="8">
    <location>
        <begin position="67"/>
        <end position="211"/>
    </location>
</feature>
<dbReference type="RefSeq" id="WP_345678128.1">
    <property type="nucleotide sequence ID" value="NZ_BAABHS010000019.1"/>
</dbReference>
<dbReference type="InterPro" id="IPR015797">
    <property type="entry name" value="NUDIX_hydrolase-like_dom_sf"/>
</dbReference>
<comment type="cofactor">
    <cofactor evidence="2">
        <name>Mg(2+)</name>
        <dbReference type="ChEBI" id="CHEBI:18420"/>
    </cofactor>
</comment>
<dbReference type="PANTHER" id="PTHR12992:SF11">
    <property type="entry name" value="MITOCHONDRIAL COENZYME A DIPHOSPHATASE NUDT8"/>
    <property type="match status" value="1"/>
</dbReference>
<evidence type="ECO:0000256" key="3">
    <source>
        <dbReference type="ARBA" id="ARBA00022723"/>
    </source>
</evidence>
<evidence type="ECO:0000256" key="2">
    <source>
        <dbReference type="ARBA" id="ARBA00001946"/>
    </source>
</evidence>
<dbReference type="InterPro" id="IPR045121">
    <property type="entry name" value="CoAse"/>
</dbReference>
<dbReference type="CDD" id="cd03426">
    <property type="entry name" value="NUDIX_CoAse_Nudt7"/>
    <property type="match status" value="1"/>
</dbReference>
<dbReference type="PANTHER" id="PTHR12992">
    <property type="entry name" value="NUDIX HYDROLASE"/>
    <property type="match status" value="1"/>
</dbReference>
<keyword evidence="3" id="KW-0479">Metal-binding</keyword>
<feature type="region of interest" description="Disordered" evidence="7">
    <location>
        <begin position="1"/>
        <end position="40"/>
    </location>
</feature>
<organism evidence="9 10">
    <name type="scientific">Yinghuangia aomiensis</name>
    <dbReference type="NCBI Taxonomy" id="676205"/>
    <lineage>
        <taxon>Bacteria</taxon>
        <taxon>Bacillati</taxon>
        <taxon>Actinomycetota</taxon>
        <taxon>Actinomycetes</taxon>
        <taxon>Kitasatosporales</taxon>
        <taxon>Streptomycetaceae</taxon>
        <taxon>Yinghuangia</taxon>
    </lineage>
</organism>
<accession>A0ABP9HTE7</accession>
<dbReference type="InterPro" id="IPR000086">
    <property type="entry name" value="NUDIX_hydrolase_dom"/>
</dbReference>